<reference evidence="8 9" key="1">
    <citation type="submission" date="2013-10" db="EMBL/GenBank/DDBJ databases">
        <title>Salinisphaera japonica YTM-1 Genome Sequencing.</title>
        <authorList>
            <person name="Lai Q."/>
            <person name="Li C."/>
            <person name="Shao Z."/>
        </authorList>
    </citation>
    <scope>NUCLEOTIDE SEQUENCE [LARGE SCALE GENOMIC DNA]</scope>
    <source>
        <strain evidence="8 9">YTM-1</strain>
    </source>
</reference>
<dbReference type="CDD" id="cd10151">
    <property type="entry name" value="TthCsoR-like_DUF156"/>
    <property type="match status" value="1"/>
</dbReference>
<dbReference type="Pfam" id="PF02583">
    <property type="entry name" value="Trns_repr_metal"/>
    <property type="match status" value="1"/>
</dbReference>
<dbReference type="EMBL" id="AYKG01000029">
    <property type="protein sequence ID" value="ROO27196.1"/>
    <property type="molecule type" value="Genomic_DNA"/>
</dbReference>
<proteinExistence type="inferred from homology"/>
<dbReference type="Proteomes" id="UP000285310">
    <property type="component" value="Unassembled WGS sequence"/>
</dbReference>
<dbReference type="InParanoid" id="A0A423PNK4"/>
<accession>A0A423PNK4</accession>
<keyword evidence="5" id="KW-0479">Metal-binding</keyword>
<organism evidence="8 9">
    <name type="scientific">Salinisphaera japonica YTM-1</name>
    <dbReference type="NCBI Taxonomy" id="1209778"/>
    <lineage>
        <taxon>Bacteria</taxon>
        <taxon>Pseudomonadati</taxon>
        <taxon>Pseudomonadota</taxon>
        <taxon>Gammaproteobacteria</taxon>
        <taxon>Salinisphaerales</taxon>
        <taxon>Salinisphaeraceae</taxon>
        <taxon>Salinisphaera</taxon>
    </lineage>
</organism>
<evidence type="ECO:0000256" key="7">
    <source>
        <dbReference type="ARBA" id="ARBA00041544"/>
    </source>
</evidence>
<evidence type="ECO:0000313" key="9">
    <source>
        <dbReference type="Proteomes" id="UP000285310"/>
    </source>
</evidence>
<dbReference type="OrthoDB" id="9806052at2"/>
<evidence type="ECO:0000256" key="1">
    <source>
        <dbReference type="ARBA" id="ARBA00004496"/>
    </source>
</evidence>
<dbReference type="GO" id="GO:0045892">
    <property type="term" value="P:negative regulation of DNA-templated transcription"/>
    <property type="evidence" value="ECO:0007669"/>
    <property type="project" value="UniProtKB-ARBA"/>
</dbReference>
<dbReference type="Gene3D" id="1.20.58.1000">
    <property type="entry name" value="Metal-sensitive repressor, helix protomer"/>
    <property type="match status" value="1"/>
</dbReference>
<evidence type="ECO:0000256" key="6">
    <source>
        <dbReference type="ARBA" id="ARBA00039938"/>
    </source>
</evidence>
<comment type="similarity">
    <text evidence="2">Belongs to the FrmR/RcnR family.</text>
</comment>
<dbReference type="InterPro" id="IPR003735">
    <property type="entry name" value="Metal_Tscrpt_repr"/>
</dbReference>
<dbReference type="InterPro" id="IPR038390">
    <property type="entry name" value="Metal_Tscrpt_repr_sf"/>
</dbReference>
<keyword evidence="4" id="KW-0963">Cytoplasm</keyword>
<comment type="caution">
    <text evidence="8">The sequence shown here is derived from an EMBL/GenBank/DDBJ whole genome shotgun (WGS) entry which is preliminary data.</text>
</comment>
<dbReference type="PANTHER" id="PTHR33677">
    <property type="entry name" value="TRANSCRIPTIONAL REPRESSOR FRMR-RELATED"/>
    <property type="match status" value="1"/>
</dbReference>
<sequence length="102" mass="11270">MSDAHDTPGCCDALAIDPAIRRDALARLRSIRGHVEGIVRMLERDDVYCVDALKQIKAVQGGLAKTSDTILRGHLKHHVVTAHERGDDDAIVAELMDVLKYR</sequence>
<evidence type="ECO:0000256" key="3">
    <source>
        <dbReference type="ARBA" id="ARBA00011738"/>
    </source>
</evidence>
<gene>
    <name evidence="8" type="ORF">SAJA_09895</name>
</gene>
<dbReference type="GO" id="GO:0003677">
    <property type="term" value="F:DNA binding"/>
    <property type="evidence" value="ECO:0007669"/>
    <property type="project" value="InterPro"/>
</dbReference>
<evidence type="ECO:0000313" key="8">
    <source>
        <dbReference type="EMBL" id="ROO27196.1"/>
    </source>
</evidence>
<comment type="subunit">
    <text evidence="3">Homodimer.</text>
</comment>
<evidence type="ECO:0000256" key="4">
    <source>
        <dbReference type="ARBA" id="ARBA00022490"/>
    </source>
</evidence>
<dbReference type="AlphaFoldDB" id="A0A423PNK4"/>
<keyword evidence="9" id="KW-1185">Reference proteome</keyword>
<evidence type="ECO:0000256" key="2">
    <source>
        <dbReference type="ARBA" id="ARBA00005260"/>
    </source>
</evidence>
<name>A0A423PNK4_9GAMM</name>
<protein>
    <recommendedName>
        <fullName evidence="6">Copper-sensing transcriptional repressor CsoR</fullName>
    </recommendedName>
    <alternativeName>
        <fullName evidence="7">Copper-sensitive operon repressor</fullName>
    </alternativeName>
</protein>
<dbReference type="RefSeq" id="WP_123658470.1">
    <property type="nucleotide sequence ID" value="NZ_AYKG01000029.1"/>
</dbReference>
<comment type="subcellular location">
    <subcellularLocation>
        <location evidence="1">Cytoplasm</location>
    </subcellularLocation>
</comment>
<dbReference type="GO" id="GO:0005737">
    <property type="term" value="C:cytoplasm"/>
    <property type="evidence" value="ECO:0007669"/>
    <property type="project" value="UniProtKB-SubCell"/>
</dbReference>
<evidence type="ECO:0000256" key="5">
    <source>
        <dbReference type="ARBA" id="ARBA00022723"/>
    </source>
</evidence>
<dbReference type="PANTHER" id="PTHR33677:SF4">
    <property type="entry name" value="COPPER-SENSING TRANSCRIPTIONAL REPRESSOR CSOR"/>
    <property type="match status" value="1"/>
</dbReference>
<dbReference type="GO" id="GO:0046872">
    <property type="term" value="F:metal ion binding"/>
    <property type="evidence" value="ECO:0007669"/>
    <property type="project" value="UniProtKB-KW"/>
</dbReference>